<protein>
    <submittedName>
        <fullName evidence="2">Uncharacterized protein</fullName>
    </submittedName>
</protein>
<dbReference type="EMBL" id="KZ503216">
    <property type="protein sequence ID" value="PKU67172.1"/>
    <property type="molecule type" value="Genomic_DNA"/>
</dbReference>
<keyword evidence="3" id="KW-1185">Reference proteome</keyword>
<evidence type="ECO:0000313" key="2">
    <source>
        <dbReference type="EMBL" id="PKU67172.1"/>
    </source>
</evidence>
<gene>
    <name evidence="2" type="ORF">MA16_Dca013596</name>
</gene>
<evidence type="ECO:0000256" key="1">
    <source>
        <dbReference type="SAM" id="Phobius"/>
    </source>
</evidence>
<accession>A0A2I0VUS3</accession>
<keyword evidence="1" id="KW-0812">Transmembrane</keyword>
<dbReference type="AlphaFoldDB" id="A0A2I0VUS3"/>
<feature type="transmembrane region" description="Helical" evidence="1">
    <location>
        <begin position="41"/>
        <end position="58"/>
    </location>
</feature>
<keyword evidence="1" id="KW-1133">Transmembrane helix</keyword>
<feature type="transmembrane region" description="Helical" evidence="1">
    <location>
        <begin position="14"/>
        <end position="34"/>
    </location>
</feature>
<sequence>MEKQGFIASKVQDFLVWAVIKYLWIPSSLGMNFGKRSYEEGYLWFSLVFLIFILLQTWDKLFFGNVDFGFLYSHSRLSFDPLNSKSRVYFKDIGSIRGMIMCTTDDDDHGLSLRAIEGLRGNLARFCDFSGRAGGTVMASFAGLLYRLLRFCGQPVPPSDSFSSCLRIF</sequence>
<evidence type="ECO:0000313" key="3">
    <source>
        <dbReference type="Proteomes" id="UP000233837"/>
    </source>
</evidence>
<keyword evidence="1" id="KW-0472">Membrane</keyword>
<reference evidence="2 3" key="2">
    <citation type="journal article" date="2017" name="Nature">
        <title>The Apostasia genome and the evolution of orchids.</title>
        <authorList>
            <person name="Zhang G.Q."/>
            <person name="Liu K.W."/>
            <person name="Li Z."/>
            <person name="Lohaus R."/>
            <person name="Hsiao Y.Y."/>
            <person name="Niu S.C."/>
            <person name="Wang J.Y."/>
            <person name="Lin Y.C."/>
            <person name="Xu Q."/>
            <person name="Chen L.J."/>
            <person name="Yoshida K."/>
            <person name="Fujiwara S."/>
            <person name="Wang Z.W."/>
            <person name="Zhang Y.Q."/>
            <person name="Mitsuda N."/>
            <person name="Wang M."/>
            <person name="Liu G.H."/>
            <person name="Pecoraro L."/>
            <person name="Huang H.X."/>
            <person name="Xiao X.J."/>
            <person name="Lin M."/>
            <person name="Wu X.Y."/>
            <person name="Wu W.L."/>
            <person name="Chen Y.Y."/>
            <person name="Chang S.B."/>
            <person name="Sakamoto S."/>
            <person name="Ohme-Takagi M."/>
            <person name="Yagi M."/>
            <person name="Zeng S.J."/>
            <person name="Shen C.Y."/>
            <person name="Yeh C.M."/>
            <person name="Luo Y.B."/>
            <person name="Tsai W.C."/>
            <person name="Van de Peer Y."/>
            <person name="Liu Z.J."/>
        </authorList>
    </citation>
    <scope>NUCLEOTIDE SEQUENCE [LARGE SCALE GENOMIC DNA]</scope>
    <source>
        <tissue evidence="2">The whole plant</tissue>
    </source>
</reference>
<dbReference type="Proteomes" id="UP000233837">
    <property type="component" value="Unassembled WGS sequence"/>
</dbReference>
<proteinExistence type="predicted"/>
<reference evidence="2 3" key="1">
    <citation type="journal article" date="2016" name="Sci. Rep.">
        <title>The Dendrobium catenatum Lindl. genome sequence provides insights into polysaccharide synthase, floral development and adaptive evolution.</title>
        <authorList>
            <person name="Zhang G.Q."/>
            <person name="Xu Q."/>
            <person name="Bian C."/>
            <person name="Tsai W.C."/>
            <person name="Yeh C.M."/>
            <person name="Liu K.W."/>
            <person name="Yoshida K."/>
            <person name="Zhang L.S."/>
            <person name="Chang S.B."/>
            <person name="Chen F."/>
            <person name="Shi Y."/>
            <person name="Su Y.Y."/>
            <person name="Zhang Y.Q."/>
            <person name="Chen L.J."/>
            <person name="Yin Y."/>
            <person name="Lin M."/>
            <person name="Huang H."/>
            <person name="Deng H."/>
            <person name="Wang Z.W."/>
            <person name="Zhu S.L."/>
            <person name="Zhao X."/>
            <person name="Deng C."/>
            <person name="Niu S.C."/>
            <person name="Huang J."/>
            <person name="Wang M."/>
            <person name="Liu G.H."/>
            <person name="Yang H.J."/>
            <person name="Xiao X.J."/>
            <person name="Hsiao Y.Y."/>
            <person name="Wu W.L."/>
            <person name="Chen Y.Y."/>
            <person name="Mitsuda N."/>
            <person name="Ohme-Takagi M."/>
            <person name="Luo Y.B."/>
            <person name="Van de Peer Y."/>
            <person name="Liu Z.J."/>
        </authorList>
    </citation>
    <scope>NUCLEOTIDE SEQUENCE [LARGE SCALE GENOMIC DNA]</scope>
    <source>
        <tissue evidence="2">The whole plant</tissue>
    </source>
</reference>
<organism evidence="2 3">
    <name type="scientific">Dendrobium catenatum</name>
    <dbReference type="NCBI Taxonomy" id="906689"/>
    <lineage>
        <taxon>Eukaryota</taxon>
        <taxon>Viridiplantae</taxon>
        <taxon>Streptophyta</taxon>
        <taxon>Embryophyta</taxon>
        <taxon>Tracheophyta</taxon>
        <taxon>Spermatophyta</taxon>
        <taxon>Magnoliopsida</taxon>
        <taxon>Liliopsida</taxon>
        <taxon>Asparagales</taxon>
        <taxon>Orchidaceae</taxon>
        <taxon>Epidendroideae</taxon>
        <taxon>Malaxideae</taxon>
        <taxon>Dendrobiinae</taxon>
        <taxon>Dendrobium</taxon>
    </lineage>
</organism>
<name>A0A2I0VUS3_9ASPA</name>